<dbReference type="GO" id="GO:0019877">
    <property type="term" value="P:diaminopimelate biosynthetic process"/>
    <property type="evidence" value="ECO:0007669"/>
    <property type="project" value="UniProtKB-UniRule"/>
</dbReference>
<dbReference type="PANTHER" id="PTHR20836:SF0">
    <property type="entry name" value="4-HYDROXY-TETRAHYDRODIPICOLINATE REDUCTASE 1, CHLOROPLASTIC-RELATED"/>
    <property type="match status" value="1"/>
</dbReference>
<dbReference type="EMBL" id="JBHSKY010000008">
    <property type="protein sequence ID" value="MFC5279196.1"/>
    <property type="molecule type" value="Genomic_DNA"/>
</dbReference>
<dbReference type="PANTHER" id="PTHR20836">
    <property type="entry name" value="DIHYDRODIPICOLINATE REDUCTASE"/>
    <property type="match status" value="1"/>
</dbReference>
<dbReference type="Gene3D" id="3.40.50.720">
    <property type="entry name" value="NAD(P)-binding Rossmann-like Domain"/>
    <property type="match status" value="1"/>
</dbReference>
<comment type="caution">
    <text evidence="13">Lacks conserved residue(s) required for the propagation of feature annotation.</text>
</comment>
<comment type="similarity">
    <text evidence="1 13">Belongs to the DapB family.</text>
</comment>
<evidence type="ECO:0000256" key="12">
    <source>
        <dbReference type="ARBA" id="ARBA00049396"/>
    </source>
</evidence>
<gene>
    <name evidence="13 17" type="primary">dapB</name>
    <name evidence="17" type="ORF">ACFPM1_10580</name>
</gene>
<evidence type="ECO:0000256" key="1">
    <source>
        <dbReference type="ARBA" id="ARBA00006642"/>
    </source>
</evidence>
<dbReference type="InterPro" id="IPR036291">
    <property type="entry name" value="NAD(P)-bd_dom_sf"/>
</dbReference>
<evidence type="ECO:0000256" key="10">
    <source>
        <dbReference type="ARBA" id="ARBA00038983"/>
    </source>
</evidence>
<feature type="domain" description="Dihydrodipicolinate reductase N-terminal" evidence="15">
    <location>
        <begin position="20"/>
        <end position="134"/>
    </location>
</feature>
<dbReference type="PIRSF" id="PIRSF000161">
    <property type="entry name" value="DHPR"/>
    <property type="match status" value="1"/>
</dbReference>
<sequence length="285" mass="29325">MTARNAAGDGSTGGGSDPLRIAVTGAGGRMGREVIEAARARADVAVALAVNRTPTDPIAGVDVADAGHLADLLVDADPDVLVDFTGPESAAEYAETAAEAGVAVVTGTTGFDSGGTARLRAASEAVPLLKASNFARGVAALRRAVREAVAAVPGYDVELTETHHNGKRDAPSGTAKTLLDDVEGVREEVRGDPAGGDDRDRRVHGREGDAPREPNEIGVHARRAGDVTGEHEVLLAGNRETLALTHRAGDRGVFAAGALDAAAWLVDRDPDWYDFDDVLGDGVSE</sequence>
<dbReference type="EC" id="1.17.1.8" evidence="10 13"/>
<comment type="catalytic activity">
    <reaction evidence="11 13">
        <text>(S)-2,3,4,5-tetrahydrodipicolinate + NADP(+) + H2O = (2S,4S)-4-hydroxy-2,3,4,5-tetrahydrodipicolinate + NADPH + H(+)</text>
        <dbReference type="Rhea" id="RHEA:35331"/>
        <dbReference type="ChEBI" id="CHEBI:15377"/>
        <dbReference type="ChEBI" id="CHEBI:15378"/>
        <dbReference type="ChEBI" id="CHEBI:16845"/>
        <dbReference type="ChEBI" id="CHEBI:57783"/>
        <dbReference type="ChEBI" id="CHEBI:58349"/>
        <dbReference type="ChEBI" id="CHEBI:67139"/>
        <dbReference type="EC" id="1.17.1.8"/>
    </reaction>
</comment>
<feature type="binding site" evidence="13">
    <location>
        <begin position="25"/>
        <end position="30"/>
    </location>
    <ligand>
        <name>NAD(+)</name>
        <dbReference type="ChEBI" id="CHEBI:57540"/>
    </ligand>
</feature>
<dbReference type="Pfam" id="PF05173">
    <property type="entry name" value="DapB_C"/>
    <property type="match status" value="1"/>
</dbReference>
<keyword evidence="3 13" id="KW-0028">Amino-acid biosynthesis</keyword>
<feature type="binding site" evidence="13">
    <location>
        <begin position="131"/>
        <end position="134"/>
    </location>
    <ligand>
        <name>NAD(+)</name>
        <dbReference type="ChEBI" id="CHEBI:57540"/>
    </ligand>
</feature>
<organism evidence="17 18">
    <name type="scientific">Halorubrum rubrum</name>
    <dbReference type="NCBI Taxonomy" id="1126240"/>
    <lineage>
        <taxon>Archaea</taxon>
        <taxon>Methanobacteriati</taxon>
        <taxon>Methanobacteriota</taxon>
        <taxon>Stenosarchaea group</taxon>
        <taxon>Halobacteria</taxon>
        <taxon>Halobacteriales</taxon>
        <taxon>Haloferacaceae</taxon>
        <taxon>Halorubrum</taxon>
    </lineage>
</organism>
<keyword evidence="18" id="KW-1185">Reference proteome</keyword>
<comment type="caution">
    <text evidence="17">The sequence shown here is derived from an EMBL/GenBank/DDBJ whole genome shotgun (WGS) entry which is preliminary data.</text>
</comment>
<dbReference type="GO" id="GO:0009089">
    <property type="term" value="P:lysine biosynthetic process via diaminopimelate"/>
    <property type="evidence" value="ECO:0007669"/>
    <property type="project" value="UniProtKB-UniRule"/>
</dbReference>
<feature type="binding site" evidence="13">
    <location>
        <position position="164"/>
    </location>
    <ligand>
        <name>(S)-2,3,4,5-tetrahydrodipicolinate</name>
        <dbReference type="ChEBI" id="CHEBI:16845"/>
    </ligand>
</feature>
<keyword evidence="7 13" id="KW-0520">NAD</keyword>
<dbReference type="Pfam" id="PF01113">
    <property type="entry name" value="DapB_N"/>
    <property type="match status" value="1"/>
</dbReference>
<dbReference type="PROSITE" id="PS01298">
    <property type="entry name" value="DAPB"/>
    <property type="match status" value="1"/>
</dbReference>
<evidence type="ECO:0000256" key="5">
    <source>
        <dbReference type="ARBA" id="ARBA00022915"/>
    </source>
</evidence>
<dbReference type="Gene3D" id="3.30.360.10">
    <property type="entry name" value="Dihydrodipicolinate Reductase, domain 2"/>
    <property type="match status" value="1"/>
</dbReference>
<evidence type="ECO:0000256" key="6">
    <source>
        <dbReference type="ARBA" id="ARBA00023002"/>
    </source>
</evidence>
<comment type="catalytic activity">
    <reaction evidence="12 13">
        <text>(S)-2,3,4,5-tetrahydrodipicolinate + NAD(+) + H2O = (2S,4S)-4-hydroxy-2,3,4,5-tetrahydrodipicolinate + NADH + H(+)</text>
        <dbReference type="Rhea" id="RHEA:35323"/>
        <dbReference type="ChEBI" id="CHEBI:15377"/>
        <dbReference type="ChEBI" id="CHEBI:15378"/>
        <dbReference type="ChEBI" id="CHEBI:16845"/>
        <dbReference type="ChEBI" id="CHEBI:57540"/>
        <dbReference type="ChEBI" id="CHEBI:57945"/>
        <dbReference type="ChEBI" id="CHEBI:67139"/>
        <dbReference type="EC" id="1.17.1.8"/>
    </reaction>
</comment>
<evidence type="ECO:0000256" key="14">
    <source>
        <dbReference type="SAM" id="MobiDB-lite"/>
    </source>
</evidence>
<comment type="subcellular location">
    <subcellularLocation>
        <location evidence="13">Cytoplasm</location>
    </subcellularLocation>
</comment>
<evidence type="ECO:0000256" key="3">
    <source>
        <dbReference type="ARBA" id="ARBA00022605"/>
    </source>
</evidence>
<keyword evidence="6 13" id="KW-0560">Oxidoreductase</keyword>
<feature type="binding site" evidence="13">
    <location>
        <position position="52"/>
    </location>
    <ligand>
        <name>NADP(+)</name>
        <dbReference type="ChEBI" id="CHEBI:58349"/>
    </ligand>
</feature>
<evidence type="ECO:0000256" key="9">
    <source>
        <dbReference type="ARBA" id="ARBA00037922"/>
    </source>
</evidence>
<reference evidence="17 18" key="1">
    <citation type="journal article" date="2019" name="Int. J. Syst. Evol. Microbiol.">
        <title>The Global Catalogue of Microorganisms (GCM) 10K type strain sequencing project: providing services to taxonomists for standard genome sequencing and annotation.</title>
        <authorList>
            <consortium name="The Broad Institute Genomics Platform"/>
            <consortium name="The Broad Institute Genome Sequencing Center for Infectious Disease"/>
            <person name="Wu L."/>
            <person name="Ma J."/>
        </authorList>
    </citation>
    <scope>NUCLEOTIDE SEQUENCE [LARGE SCALE GENOMIC DNA]</scope>
    <source>
        <strain evidence="17 18">CGMCC 1.12124</strain>
    </source>
</reference>
<keyword evidence="4 13" id="KW-0521">NADP</keyword>
<dbReference type="InterPro" id="IPR000846">
    <property type="entry name" value="DapB_N"/>
</dbReference>
<comment type="pathway">
    <text evidence="9 13">Amino-acid biosynthesis; L-lysine biosynthesis via DAP pathway; (S)-tetrahydrodipicolinate from L-aspartate: step 4/4.</text>
</comment>
<keyword evidence="5 13" id="KW-0220">Diaminopimelate biosynthesis</keyword>
<evidence type="ECO:0000256" key="2">
    <source>
        <dbReference type="ARBA" id="ARBA00022490"/>
    </source>
</evidence>
<evidence type="ECO:0000313" key="18">
    <source>
        <dbReference type="Proteomes" id="UP001596118"/>
    </source>
</evidence>
<evidence type="ECO:0000256" key="7">
    <source>
        <dbReference type="ARBA" id="ARBA00023027"/>
    </source>
</evidence>
<dbReference type="GO" id="GO:0016726">
    <property type="term" value="F:oxidoreductase activity, acting on CH or CH2 groups, NAD or NADP as acceptor"/>
    <property type="evidence" value="ECO:0007669"/>
    <property type="project" value="UniProtKB-UniRule"/>
</dbReference>
<feature type="region of interest" description="Disordered" evidence="14">
    <location>
        <begin position="162"/>
        <end position="214"/>
    </location>
</feature>
<keyword evidence="2 13" id="KW-0963">Cytoplasm</keyword>
<feature type="active site" description="Proton donor" evidence="13">
    <location>
        <position position="167"/>
    </location>
</feature>
<dbReference type="SUPFAM" id="SSF55347">
    <property type="entry name" value="Glyceraldehyde-3-phosphate dehydrogenase-like, C-terminal domain"/>
    <property type="match status" value="1"/>
</dbReference>
<feature type="active site" description="Proton donor/acceptor" evidence="13">
    <location>
        <position position="163"/>
    </location>
</feature>
<dbReference type="GO" id="GO:0051287">
    <property type="term" value="F:NAD binding"/>
    <property type="evidence" value="ECO:0007669"/>
    <property type="project" value="UniProtKB-UniRule"/>
</dbReference>
<name>A0ABD5R2X7_9EURY</name>
<accession>A0ABD5R2X7</accession>
<feature type="binding site" evidence="13">
    <location>
        <begin position="107"/>
        <end position="109"/>
    </location>
    <ligand>
        <name>NAD(+)</name>
        <dbReference type="ChEBI" id="CHEBI:57540"/>
    </ligand>
</feature>
<feature type="region of interest" description="Disordered" evidence="14">
    <location>
        <begin position="1"/>
        <end position="20"/>
    </location>
</feature>
<dbReference type="Proteomes" id="UP001596118">
    <property type="component" value="Unassembled WGS sequence"/>
</dbReference>
<feature type="binding site" evidence="13">
    <location>
        <begin position="173"/>
        <end position="174"/>
    </location>
    <ligand>
        <name>(S)-2,3,4,5-tetrahydrodipicolinate</name>
        <dbReference type="ChEBI" id="CHEBI:16845"/>
    </ligand>
</feature>
<dbReference type="CDD" id="cd02274">
    <property type="entry name" value="DHDPR_N"/>
    <property type="match status" value="1"/>
</dbReference>
<feature type="compositionally biased region" description="Basic and acidic residues" evidence="14">
    <location>
        <begin position="183"/>
        <end position="214"/>
    </location>
</feature>
<dbReference type="GO" id="GO:0050661">
    <property type="term" value="F:NADP binding"/>
    <property type="evidence" value="ECO:0007669"/>
    <property type="project" value="UniProtKB-UniRule"/>
</dbReference>
<evidence type="ECO:0000259" key="15">
    <source>
        <dbReference type="Pfam" id="PF01113"/>
    </source>
</evidence>
<dbReference type="AlphaFoldDB" id="A0ABD5R2X7"/>
<comment type="function">
    <text evidence="13">Catalyzes the conversion of 4-hydroxy-tetrahydrodipicolinate (HTPA) to tetrahydrodipicolinate.</text>
</comment>
<dbReference type="NCBIfam" id="TIGR00036">
    <property type="entry name" value="dapB"/>
    <property type="match status" value="1"/>
</dbReference>
<comment type="caution">
    <text evidence="13">Was originally thought to be a dihydrodipicolinate reductase (DHDPR), catalyzing the conversion of dihydrodipicolinate to tetrahydrodipicolinate. However, it was shown in E.coli that the substrate of the enzymatic reaction is not dihydrodipicolinate (DHDP) but in fact (2S,4S)-4-hydroxy-2,3,4,5-tetrahydrodipicolinic acid (HTPA), the product released by the DapA-catalyzed reaction.</text>
</comment>
<evidence type="ECO:0000256" key="11">
    <source>
        <dbReference type="ARBA" id="ARBA00049080"/>
    </source>
</evidence>
<protein>
    <recommendedName>
        <fullName evidence="10 13">4-hydroxy-tetrahydrodipicolinate reductase</fullName>
        <shortName evidence="13">HTPA reductase</shortName>
        <ecNumber evidence="10 13">1.17.1.8</ecNumber>
    </recommendedName>
</protein>
<evidence type="ECO:0000256" key="13">
    <source>
        <dbReference type="HAMAP-Rule" id="MF_00102"/>
    </source>
</evidence>
<dbReference type="InterPro" id="IPR023940">
    <property type="entry name" value="DHDPR_bac"/>
</dbReference>
<evidence type="ECO:0000256" key="4">
    <source>
        <dbReference type="ARBA" id="ARBA00022857"/>
    </source>
</evidence>
<dbReference type="GO" id="GO:0005737">
    <property type="term" value="C:cytoplasm"/>
    <property type="evidence" value="ECO:0007669"/>
    <property type="project" value="UniProtKB-SubCell"/>
</dbReference>
<feature type="domain" description="Dihydrodipicolinate reductase C-terminal" evidence="16">
    <location>
        <begin position="137"/>
        <end position="279"/>
    </location>
</feature>
<dbReference type="RefSeq" id="WP_256411760.1">
    <property type="nucleotide sequence ID" value="NZ_JANHDM010000006.1"/>
</dbReference>
<keyword evidence="8 13" id="KW-0457">Lysine biosynthesis</keyword>
<dbReference type="SUPFAM" id="SSF51735">
    <property type="entry name" value="NAD(P)-binding Rossmann-fold domains"/>
    <property type="match status" value="1"/>
</dbReference>
<dbReference type="GO" id="GO:0008839">
    <property type="term" value="F:4-hydroxy-tetrahydrodipicolinate reductase"/>
    <property type="evidence" value="ECO:0007669"/>
    <property type="project" value="UniProtKB-UniRule"/>
</dbReference>
<dbReference type="InterPro" id="IPR022664">
    <property type="entry name" value="DapB_N_CS"/>
</dbReference>
<comment type="subunit">
    <text evidence="13">Homotetramer.</text>
</comment>
<evidence type="ECO:0000256" key="8">
    <source>
        <dbReference type="ARBA" id="ARBA00023154"/>
    </source>
</evidence>
<evidence type="ECO:0000259" key="16">
    <source>
        <dbReference type="Pfam" id="PF05173"/>
    </source>
</evidence>
<evidence type="ECO:0000313" key="17">
    <source>
        <dbReference type="EMBL" id="MFC5279196.1"/>
    </source>
</evidence>
<dbReference type="HAMAP" id="MF_00102">
    <property type="entry name" value="DapB"/>
    <property type="match status" value="1"/>
</dbReference>
<proteinExistence type="inferred from homology"/>
<dbReference type="InterPro" id="IPR022663">
    <property type="entry name" value="DapB_C"/>
</dbReference>